<sequence>MSIITVLGATGLQGGSVVQKLKANSSWKIRAVTRNPEGKSAKELSSQGIQVVQADLDDAKSLEVAFEGSTAIFAVTNFWAAPFTDPISLNERGQQEYQQILNIGKAASRVSTLKHLVISSLPWAEKVSSGKHKVPHLDYKARGVAEVEAQYPELAAKSTILWVGYYASNMALIPTVKPLFWPAVGKYIWASPSKPEGVIPIAGNISHNVGVTVDKILQKPAQTHGKIVILVTEYLSHEDALKIWEKVSGKEAVYVELTNKSAEALMGQVAVELSAQFRFSEEYPNQHGFEPERTVSVAGLGIADELIGLEGTLRLYSDHLA</sequence>
<organism evidence="4 5">
    <name type="scientific">Clonostachys byssicola</name>
    <dbReference type="NCBI Taxonomy" id="160290"/>
    <lineage>
        <taxon>Eukaryota</taxon>
        <taxon>Fungi</taxon>
        <taxon>Dikarya</taxon>
        <taxon>Ascomycota</taxon>
        <taxon>Pezizomycotina</taxon>
        <taxon>Sordariomycetes</taxon>
        <taxon>Hypocreomycetidae</taxon>
        <taxon>Hypocreales</taxon>
        <taxon>Bionectriaceae</taxon>
        <taxon>Clonostachys</taxon>
    </lineage>
</organism>
<dbReference type="Gene3D" id="3.40.50.720">
    <property type="entry name" value="NAD(P)-binding Rossmann-like Domain"/>
    <property type="match status" value="1"/>
</dbReference>
<dbReference type="PANTHER" id="PTHR42748">
    <property type="entry name" value="NITROGEN METABOLITE REPRESSION PROTEIN NMRA FAMILY MEMBER"/>
    <property type="match status" value="1"/>
</dbReference>
<dbReference type="OrthoDB" id="300709at2759"/>
<protein>
    <recommendedName>
        <fullName evidence="3">NmrA-like domain-containing protein</fullName>
    </recommendedName>
</protein>
<name>A0A9N9UBT5_9HYPO</name>
<dbReference type="SUPFAM" id="SSF51735">
    <property type="entry name" value="NAD(P)-binding Rossmann-fold domains"/>
    <property type="match status" value="1"/>
</dbReference>
<evidence type="ECO:0000256" key="1">
    <source>
        <dbReference type="ARBA" id="ARBA00006328"/>
    </source>
</evidence>
<dbReference type="Gene3D" id="3.90.25.10">
    <property type="entry name" value="UDP-galactose 4-epimerase, domain 1"/>
    <property type="match status" value="1"/>
</dbReference>
<evidence type="ECO:0000256" key="2">
    <source>
        <dbReference type="ARBA" id="ARBA00022857"/>
    </source>
</evidence>
<dbReference type="Pfam" id="PF05368">
    <property type="entry name" value="NmrA"/>
    <property type="match status" value="1"/>
</dbReference>
<reference evidence="4" key="1">
    <citation type="submission" date="2021-10" db="EMBL/GenBank/DDBJ databases">
        <authorList>
            <person name="Piombo E."/>
        </authorList>
    </citation>
    <scope>NUCLEOTIDE SEQUENCE</scope>
</reference>
<comment type="caution">
    <text evidence="4">The sequence shown here is derived from an EMBL/GenBank/DDBJ whole genome shotgun (WGS) entry which is preliminary data.</text>
</comment>
<comment type="similarity">
    <text evidence="1">Belongs to the NmrA-type oxidoreductase family.</text>
</comment>
<feature type="domain" description="NmrA-like" evidence="3">
    <location>
        <begin position="3"/>
        <end position="295"/>
    </location>
</feature>
<accession>A0A9N9UBT5</accession>
<dbReference type="AlphaFoldDB" id="A0A9N9UBT5"/>
<dbReference type="GO" id="GO:0005634">
    <property type="term" value="C:nucleus"/>
    <property type="evidence" value="ECO:0007669"/>
    <property type="project" value="TreeGrafter"/>
</dbReference>
<keyword evidence="5" id="KW-1185">Reference proteome</keyword>
<evidence type="ECO:0000259" key="3">
    <source>
        <dbReference type="Pfam" id="PF05368"/>
    </source>
</evidence>
<dbReference type="InterPro" id="IPR036291">
    <property type="entry name" value="NAD(P)-bd_dom_sf"/>
</dbReference>
<dbReference type="Proteomes" id="UP000754883">
    <property type="component" value="Unassembled WGS sequence"/>
</dbReference>
<dbReference type="InterPro" id="IPR008030">
    <property type="entry name" value="NmrA-like"/>
</dbReference>
<gene>
    <name evidence="4" type="ORF">CBYS24578_00013258</name>
</gene>
<keyword evidence="2" id="KW-0521">NADP</keyword>
<dbReference type="EMBL" id="CABFNO020001340">
    <property type="protein sequence ID" value="CAG9982445.1"/>
    <property type="molecule type" value="Genomic_DNA"/>
</dbReference>
<proteinExistence type="inferred from homology"/>
<dbReference type="InterPro" id="IPR051164">
    <property type="entry name" value="NmrA-like_oxidored"/>
</dbReference>
<dbReference type="PANTHER" id="PTHR42748:SF28">
    <property type="entry name" value="NMRA-LIKE DOMAIN-CONTAINING PROTEIN"/>
    <property type="match status" value="1"/>
</dbReference>
<evidence type="ECO:0000313" key="5">
    <source>
        <dbReference type="Proteomes" id="UP000754883"/>
    </source>
</evidence>
<evidence type="ECO:0000313" key="4">
    <source>
        <dbReference type="EMBL" id="CAG9982445.1"/>
    </source>
</evidence>